<organism evidence="8 9">
    <name type="scientific">Maribellus luteus</name>
    <dbReference type="NCBI Taxonomy" id="2305463"/>
    <lineage>
        <taxon>Bacteria</taxon>
        <taxon>Pseudomonadati</taxon>
        <taxon>Bacteroidota</taxon>
        <taxon>Bacteroidia</taxon>
        <taxon>Marinilabiliales</taxon>
        <taxon>Prolixibacteraceae</taxon>
        <taxon>Maribellus</taxon>
    </lineage>
</organism>
<comment type="caution">
    <text evidence="8">The sequence shown here is derived from an EMBL/GenBank/DDBJ whole genome shotgun (WGS) entry which is preliminary data.</text>
</comment>
<reference evidence="8 9" key="1">
    <citation type="submission" date="2018-08" db="EMBL/GenBank/DDBJ databases">
        <title>Pallidiluteibacterium maritimus gen. nov., sp. nov., isolated from coastal sediment.</title>
        <authorList>
            <person name="Zhou L.Y."/>
        </authorList>
    </citation>
    <scope>NUCLEOTIDE SEQUENCE [LARGE SCALE GENOMIC DNA]</scope>
    <source>
        <strain evidence="8 9">XSD2</strain>
    </source>
</reference>
<dbReference type="EC" id="3.2.1.51" evidence="2"/>
<feature type="domain" description="F5/8 type C" evidence="7">
    <location>
        <begin position="562"/>
        <end position="708"/>
    </location>
</feature>
<dbReference type="InterPro" id="IPR026876">
    <property type="entry name" value="Fn3_assoc_repeat"/>
</dbReference>
<dbReference type="SUPFAM" id="SSF51445">
    <property type="entry name" value="(Trans)glycosidases"/>
    <property type="match status" value="1"/>
</dbReference>
<evidence type="ECO:0000256" key="2">
    <source>
        <dbReference type="ARBA" id="ARBA00012662"/>
    </source>
</evidence>
<evidence type="ECO:0000313" key="8">
    <source>
        <dbReference type="EMBL" id="RIJ49128.1"/>
    </source>
</evidence>
<dbReference type="PROSITE" id="PS51257">
    <property type="entry name" value="PROKAR_LIPOPROTEIN"/>
    <property type="match status" value="1"/>
</dbReference>
<dbReference type="InterPro" id="IPR008979">
    <property type="entry name" value="Galactose-bd-like_sf"/>
</dbReference>
<keyword evidence="3 6" id="KW-0732">Signal</keyword>
<dbReference type="PROSITE" id="PS50022">
    <property type="entry name" value="FA58C_3"/>
    <property type="match status" value="1"/>
</dbReference>
<keyword evidence="4" id="KW-0378">Hydrolase</keyword>
<dbReference type="PANTHER" id="PTHR10030">
    <property type="entry name" value="ALPHA-L-FUCOSIDASE"/>
    <property type="match status" value="1"/>
</dbReference>
<keyword evidence="5" id="KW-0326">Glycosidase</keyword>
<evidence type="ECO:0000256" key="1">
    <source>
        <dbReference type="ARBA" id="ARBA00007951"/>
    </source>
</evidence>
<dbReference type="PANTHER" id="PTHR10030:SF37">
    <property type="entry name" value="ALPHA-L-FUCOSIDASE-RELATED"/>
    <property type="match status" value="1"/>
</dbReference>
<dbReference type="GO" id="GO:0016139">
    <property type="term" value="P:glycoside catabolic process"/>
    <property type="evidence" value="ECO:0007669"/>
    <property type="project" value="TreeGrafter"/>
</dbReference>
<dbReference type="Gene3D" id="2.60.120.260">
    <property type="entry name" value="Galactose-binding domain-like"/>
    <property type="match status" value="2"/>
</dbReference>
<protein>
    <recommendedName>
        <fullName evidence="2">alpha-L-fucosidase</fullName>
        <ecNumber evidence="2">3.2.1.51</ecNumber>
    </recommendedName>
</protein>
<gene>
    <name evidence="8" type="ORF">D1614_06075</name>
</gene>
<dbReference type="SMART" id="SM00812">
    <property type="entry name" value="Alpha_L_fucos"/>
    <property type="match status" value="1"/>
</dbReference>
<dbReference type="SUPFAM" id="SSF49785">
    <property type="entry name" value="Galactose-binding domain-like"/>
    <property type="match status" value="2"/>
</dbReference>
<evidence type="ECO:0000313" key="9">
    <source>
        <dbReference type="Proteomes" id="UP000265926"/>
    </source>
</evidence>
<feature type="chain" id="PRO_5017205772" description="alpha-L-fucosidase" evidence="6">
    <location>
        <begin position="37"/>
        <end position="716"/>
    </location>
</feature>
<dbReference type="InterPro" id="IPR017853">
    <property type="entry name" value="GH"/>
</dbReference>
<comment type="similarity">
    <text evidence="1">Belongs to the glycosyl hydrolase 29 family.</text>
</comment>
<dbReference type="GO" id="GO:0004560">
    <property type="term" value="F:alpha-L-fucosidase activity"/>
    <property type="evidence" value="ECO:0007669"/>
    <property type="project" value="InterPro"/>
</dbReference>
<evidence type="ECO:0000256" key="4">
    <source>
        <dbReference type="ARBA" id="ARBA00022801"/>
    </source>
</evidence>
<dbReference type="InterPro" id="IPR000421">
    <property type="entry name" value="FA58C"/>
</dbReference>
<proteinExistence type="inferred from homology"/>
<evidence type="ECO:0000259" key="7">
    <source>
        <dbReference type="PROSITE" id="PS50022"/>
    </source>
</evidence>
<dbReference type="Pfam" id="PF00754">
    <property type="entry name" value="F5_F8_type_C"/>
    <property type="match status" value="1"/>
</dbReference>
<evidence type="ECO:0000256" key="5">
    <source>
        <dbReference type="ARBA" id="ARBA00023295"/>
    </source>
</evidence>
<dbReference type="Gene3D" id="3.20.20.80">
    <property type="entry name" value="Glycosidases"/>
    <property type="match status" value="1"/>
</dbReference>
<dbReference type="AlphaFoldDB" id="A0A399T044"/>
<feature type="signal peptide" evidence="6">
    <location>
        <begin position="1"/>
        <end position="36"/>
    </location>
</feature>
<dbReference type="FunFam" id="3.20.20.80:FF:000052">
    <property type="entry name" value="Putative alpha-L-fucosidase 1"/>
    <property type="match status" value="1"/>
</dbReference>
<dbReference type="InterPro" id="IPR057739">
    <property type="entry name" value="Glyco_hydro_29_N"/>
</dbReference>
<dbReference type="EMBL" id="QWGR01000003">
    <property type="protein sequence ID" value="RIJ49128.1"/>
    <property type="molecule type" value="Genomic_DNA"/>
</dbReference>
<dbReference type="InterPro" id="IPR000933">
    <property type="entry name" value="Glyco_hydro_29"/>
</dbReference>
<dbReference type="GO" id="GO:0005764">
    <property type="term" value="C:lysosome"/>
    <property type="evidence" value="ECO:0007669"/>
    <property type="project" value="TreeGrafter"/>
</dbReference>
<sequence>MNRKIKRQANNITMNKILVFISFALLLGACSPTQVAPPLPFGPLPNKQQMQWHNTEFYGFVHFTINTFTDKEWGFGNESPELFNPSDFNAAQIVKTTKDAGMKGLILTCKHHDGFCLWPTKTTEHNISKSPFENGKGDIVRAISDECRKQGLKFGVYLSPWDRNNPAYGTPAYIDIFRAQLTELLTSYGDVFEVWFDGANGGTGYYGGANEKREINRVSYYDWDNTFALVRKLQPNAAIFSDIGPDARWVGTEAGFSGDPCWNRYTPEGREPGIPPANGQTKYWEALNGHREGKYWMPAEVDVSIRPGWFYHMSEDDKVKTPEKLLDIYYNSIGHGATFLLNLPPDRRGQIHENDIKSLNEFKTILDETFSVDLTKGAKVTASNVRGNSKNYQAQNVLDDDPDTYWASDDEILTNELVINFQETTSFNLVNIQEYIALGQRVWGWTLDKWENEQWVQFTSGESIGHRRLWRGPMQTTSRLRLRITQAGACPLISKFSVHSEPSYLVPPTIARDKDGNLTIAGQKEIRYTTDGSDPDQKSMTFTTPFDFSDGGVVKAKIFTNGKAGTTAIKQFNYLKKKWKVISGNEDSHNNNNLFDEDETTVWVSTSKGKGNLVVDMGETLALKSFSMFPRKDGIKSGLITRYQLWVANDTTNWALIKEGEFSNIYNNPVEQVIPFKETRNARYLKFVFDGIVNDSEAQIAEIGVSVEKTNLKTTM</sequence>
<evidence type="ECO:0000256" key="3">
    <source>
        <dbReference type="ARBA" id="ARBA00022729"/>
    </source>
</evidence>
<dbReference type="GO" id="GO:0006004">
    <property type="term" value="P:fucose metabolic process"/>
    <property type="evidence" value="ECO:0007669"/>
    <property type="project" value="TreeGrafter"/>
</dbReference>
<accession>A0A399T044</accession>
<name>A0A399T044_9BACT</name>
<evidence type="ECO:0000256" key="6">
    <source>
        <dbReference type="SAM" id="SignalP"/>
    </source>
</evidence>
<keyword evidence="9" id="KW-1185">Reference proteome</keyword>
<dbReference type="Proteomes" id="UP000265926">
    <property type="component" value="Unassembled WGS sequence"/>
</dbReference>
<dbReference type="Pfam" id="PF01120">
    <property type="entry name" value="Alpha_L_fucos"/>
    <property type="match status" value="1"/>
</dbReference>
<dbReference type="Pfam" id="PF13287">
    <property type="entry name" value="Fn3_assoc"/>
    <property type="match status" value="1"/>
</dbReference>